<dbReference type="InterPro" id="IPR010001">
    <property type="entry name" value="BofA"/>
</dbReference>
<feature type="transmembrane region" description="Helical" evidence="1">
    <location>
        <begin position="34"/>
        <end position="56"/>
    </location>
</feature>
<protein>
    <submittedName>
        <fullName evidence="2">Inhibitor of the pro-sigma K processing machinery</fullName>
    </submittedName>
</protein>
<dbReference type="NCBIfam" id="TIGR02862">
    <property type="entry name" value="spore_BofA"/>
    <property type="match status" value="1"/>
</dbReference>
<dbReference type="Pfam" id="PF07441">
    <property type="entry name" value="BofA"/>
    <property type="match status" value="1"/>
</dbReference>
<gene>
    <name evidence="2" type="ORF">SAMN05216565_12519</name>
</gene>
<dbReference type="STRING" id="930152.SAMN05216565_12519"/>
<evidence type="ECO:0000313" key="3">
    <source>
        <dbReference type="Proteomes" id="UP000199159"/>
    </source>
</evidence>
<sequence length="87" mass="9063">MEPIIVISILGGLVLLLLLVGAPIKPIRLIGQGIVKIMIGALLLFFLNAFGSTLGLHVPINLATSTVSGLLGIPGLVALIVIERFIL</sequence>
<keyword evidence="3" id="KW-1185">Reference proteome</keyword>
<accession>A0A1H0X2E7</accession>
<feature type="transmembrane region" description="Helical" evidence="1">
    <location>
        <begin position="6"/>
        <end position="22"/>
    </location>
</feature>
<keyword evidence="1" id="KW-0472">Membrane</keyword>
<evidence type="ECO:0000313" key="2">
    <source>
        <dbReference type="EMBL" id="SDP97123.1"/>
    </source>
</evidence>
<organism evidence="2 3">
    <name type="scientific">Litchfieldia salsa</name>
    <dbReference type="NCBI Taxonomy" id="930152"/>
    <lineage>
        <taxon>Bacteria</taxon>
        <taxon>Bacillati</taxon>
        <taxon>Bacillota</taxon>
        <taxon>Bacilli</taxon>
        <taxon>Bacillales</taxon>
        <taxon>Bacillaceae</taxon>
        <taxon>Litchfieldia</taxon>
    </lineage>
</organism>
<name>A0A1H0X2E7_9BACI</name>
<evidence type="ECO:0000256" key="1">
    <source>
        <dbReference type="SAM" id="Phobius"/>
    </source>
</evidence>
<dbReference type="Proteomes" id="UP000199159">
    <property type="component" value="Unassembled WGS sequence"/>
</dbReference>
<proteinExistence type="predicted"/>
<dbReference type="OrthoDB" id="2692225at2"/>
<dbReference type="RefSeq" id="WP_090859909.1">
    <property type="nucleotide sequence ID" value="NZ_FNJU01000025.1"/>
</dbReference>
<feature type="transmembrane region" description="Helical" evidence="1">
    <location>
        <begin position="62"/>
        <end position="82"/>
    </location>
</feature>
<dbReference type="AlphaFoldDB" id="A0A1H0X2E7"/>
<dbReference type="EMBL" id="FNJU01000025">
    <property type="protein sequence ID" value="SDP97123.1"/>
    <property type="molecule type" value="Genomic_DNA"/>
</dbReference>
<keyword evidence="1" id="KW-1133">Transmembrane helix</keyword>
<reference evidence="3" key="1">
    <citation type="submission" date="2016-10" db="EMBL/GenBank/DDBJ databases">
        <authorList>
            <person name="Varghese N."/>
            <person name="Submissions S."/>
        </authorList>
    </citation>
    <scope>NUCLEOTIDE SEQUENCE [LARGE SCALE GENOMIC DNA]</scope>
    <source>
        <strain evidence="3">IBRC-M10078</strain>
    </source>
</reference>
<keyword evidence="1" id="KW-0812">Transmembrane</keyword>